<protein>
    <submittedName>
        <fullName evidence="5">Lambda-crystallin</fullName>
    </submittedName>
</protein>
<dbReference type="GO" id="GO:0006631">
    <property type="term" value="P:fatty acid metabolic process"/>
    <property type="evidence" value="ECO:0007669"/>
    <property type="project" value="InterPro"/>
</dbReference>
<dbReference type="EMBL" id="VIIS01002229">
    <property type="protein sequence ID" value="KAF0286756.1"/>
    <property type="molecule type" value="Genomic_DNA"/>
</dbReference>
<dbReference type="InterPro" id="IPR006180">
    <property type="entry name" value="3-OHacyl-CoA_DH_CS"/>
</dbReference>
<dbReference type="Gene3D" id="3.40.50.720">
    <property type="entry name" value="NAD(P)-binding Rossmann-like Domain"/>
    <property type="match status" value="1"/>
</dbReference>
<dbReference type="PANTHER" id="PTHR48075:SF1">
    <property type="entry name" value="LAMBDA-CRYSTALLIN HOMOLOG"/>
    <property type="match status" value="1"/>
</dbReference>
<accession>A0A6A4UVN4</accession>
<dbReference type="InterPro" id="IPR006176">
    <property type="entry name" value="3-OHacyl-CoA_DH_NAD-bd"/>
</dbReference>
<dbReference type="FunFam" id="3.40.50.720:FF:000356">
    <property type="entry name" value="Lambda-crystallin homolog"/>
    <property type="match status" value="1"/>
</dbReference>
<dbReference type="Pfam" id="PF00725">
    <property type="entry name" value="3HCDH"/>
    <property type="match status" value="1"/>
</dbReference>
<dbReference type="Gene3D" id="1.10.1040.10">
    <property type="entry name" value="N-(1-d-carboxylethyl)-l-norvaline Dehydrogenase, domain 2"/>
    <property type="match status" value="1"/>
</dbReference>
<comment type="caution">
    <text evidence="5">The sequence shown here is derived from an EMBL/GenBank/DDBJ whole genome shotgun (WGS) entry which is preliminary data.</text>
</comment>
<dbReference type="InterPro" id="IPR036291">
    <property type="entry name" value="NAD(P)-bd_dom_sf"/>
</dbReference>
<dbReference type="Pfam" id="PF02737">
    <property type="entry name" value="3HCDH_N"/>
    <property type="match status" value="1"/>
</dbReference>
<evidence type="ECO:0000259" key="3">
    <source>
        <dbReference type="Pfam" id="PF00725"/>
    </source>
</evidence>
<keyword evidence="6" id="KW-1185">Reference proteome</keyword>
<dbReference type="GO" id="GO:0070403">
    <property type="term" value="F:NAD+ binding"/>
    <property type="evidence" value="ECO:0007669"/>
    <property type="project" value="InterPro"/>
</dbReference>
<dbReference type="NCBIfam" id="NF004783">
    <property type="entry name" value="PRK06129.1"/>
    <property type="match status" value="1"/>
</dbReference>
<reference evidence="5 6" key="1">
    <citation type="submission" date="2019-07" db="EMBL/GenBank/DDBJ databases">
        <title>Draft genome assembly of a fouling barnacle, Amphibalanus amphitrite (Darwin, 1854): The first reference genome for Thecostraca.</title>
        <authorList>
            <person name="Kim W."/>
        </authorList>
    </citation>
    <scope>NUCLEOTIDE SEQUENCE [LARGE SCALE GENOMIC DNA]</scope>
    <source>
        <strain evidence="5">SNU_AA5</strain>
        <tissue evidence="5">Soma without cirri and trophi</tissue>
    </source>
</reference>
<proteinExistence type="inferred from homology"/>
<gene>
    <name evidence="5" type="primary">CRYL1</name>
    <name evidence="5" type="ORF">FJT64_014772</name>
</gene>
<name>A0A6A4UVN4_AMPAM</name>
<evidence type="ECO:0000256" key="2">
    <source>
        <dbReference type="ARBA" id="ARBA00023002"/>
    </source>
</evidence>
<dbReference type="AlphaFoldDB" id="A0A6A4UVN4"/>
<evidence type="ECO:0000313" key="5">
    <source>
        <dbReference type="EMBL" id="KAF0286756.1"/>
    </source>
</evidence>
<dbReference type="SUPFAM" id="SSF48179">
    <property type="entry name" value="6-phosphogluconate dehydrogenase C-terminal domain-like"/>
    <property type="match status" value="1"/>
</dbReference>
<dbReference type="OrthoDB" id="2021159at2759"/>
<organism evidence="5 6">
    <name type="scientific">Amphibalanus amphitrite</name>
    <name type="common">Striped barnacle</name>
    <name type="synonym">Balanus amphitrite</name>
    <dbReference type="NCBI Taxonomy" id="1232801"/>
    <lineage>
        <taxon>Eukaryota</taxon>
        <taxon>Metazoa</taxon>
        <taxon>Ecdysozoa</taxon>
        <taxon>Arthropoda</taxon>
        <taxon>Crustacea</taxon>
        <taxon>Multicrustacea</taxon>
        <taxon>Cirripedia</taxon>
        <taxon>Thoracica</taxon>
        <taxon>Thoracicalcarea</taxon>
        <taxon>Balanomorpha</taxon>
        <taxon>Balanoidea</taxon>
        <taxon>Balanidae</taxon>
        <taxon>Amphibalaninae</taxon>
        <taxon>Amphibalanus</taxon>
    </lineage>
</organism>
<evidence type="ECO:0000256" key="1">
    <source>
        <dbReference type="ARBA" id="ARBA00009463"/>
    </source>
</evidence>
<dbReference type="GO" id="GO:0050104">
    <property type="term" value="F:L-gulonate 3-dehydrogenase activity"/>
    <property type="evidence" value="ECO:0007669"/>
    <property type="project" value="TreeGrafter"/>
</dbReference>
<feature type="domain" description="3-hydroxyacyl-CoA dehydrogenase C-terminal" evidence="3">
    <location>
        <begin position="191"/>
        <end position="257"/>
    </location>
</feature>
<dbReference type="InterPro" id="IPR008927">
    <property type="entry name" value="6-PGluconate_DH-like_C_sf"/>
</dbReference>
<dbReference type="Proteomes" id="UP000440578">
    <property type="component" value="Unassembled WGS sequence"/>
</dbReference>
<evidence type="ECO:0000313" key="6">
    <source>
        <dbReference type="Proteomes" id="UP000440578"/>
    </source>
</evidence>
<evidence type="ECO:0000259" key="4">
    <source>
        <dbReference type="Pfam" id="PF02737"/>
    </source>
</evidence>
<dbReference type="PANTHER" id="PTHR48075">
    <property type="entry name" value="3-HYDROXYACYL-COA DEHYDROGENASE FAMILY PROTEIN"/>
    <property type="match status" value="1"/>
</dbReference>
<feature type="domain" description="3-hydroxyacyl-CoA dehydrogenase NAD binding" evidence="4">
    <location>
        <begin position="7"/>
        <end position="187"/>
    </location>
</feature>
<comment type="similarity">
    <text evidence="1">Belongs to the 3-hydroxyacyl-CoA dehydrogenase family.</text>
</comment>
<dbReference type="SUPFAM" id="SSF51735">
    <property type="entry name" value="NAD(P)-binding Rossmann-fold domains"/>
    <property type="match status" value="1"/>
</dbReference>
<dbReference type="PROSITE" id="PS00067">
    <property type="entry name" value="3HCDH"/>
    <property type="match status" value="1"/>
</dbReference>
<dbReference type="InterPro" id="IPR006108">
    <property type="entry name" value="3HC_DH_C"/>
</dbReference>
<dbReference type="InterPro" id="IPR013328">
    <property type="entry name" value="6PGD_dom2"/>
</dbReference>
<keyword evidence="2" id="KW-0560">Oxidoreductase</keyword>
<sequence length="315" mass="34417">MSGNGKKVGIVGSGLIGRSWAMLFAGAGYQVRLFDVVASQIPSALEDIKGQLERLSASGLLRGTLSAQQQMELITGASELSDCVSGAVHVQECIPESVELKQKMFEQLDALVDGTTVMCSSTSCIAASKFTQNLKHRSRCLVAHPVNPPYYVPLVELIPAPWTDPEAVTQTRQLMIEIGQSPISLNKEMPGFALNRIQYAILNECWYLVSEGVLSAEDIDTVMKDGLGPRYAFMGPLETAHLNAEGMLNYCERYGSTIEGVSKTLGPIPHWGGAQAEEIHRQLTAMVPLEKLQERRAWRDARLTALAKLKKDADK</sequence>